<dbReference type="Proteomes" id="UP001589733">
    <property type="component" value="Unassembled WGS sequence"/>
</dbReference>
<evidence type="ECO:0000313" key="3">
    <source>
        <dbReference type="Proteomes" id="UP001589733"/>
    </source>
</evidence>
<organism evidence="2 3">
    <name type="scientific">Deinococcus oregonensis</name>
    <dbReference type="NCBI Taxonomy" id="1805970"/>
    <lineage>
        <taxon>Bacteria</taxon>
        <taxon>Thermotogati</taxon>
        <taxon>Deinococcota</taxon>
        <taxon>Deinococci</taxon>
        <taxon>Deinococcales</taxon>
        <taxon>Deinococcaceae</taxon>
        <taxon>Deinococcus</taxon>
    </lineage>
</organism>
<comment type="caution">
    <text evidence="2">The sequence shown here is derived from an EMBL/GenBank/DDBJ whole genome shotgun (WGS) entry which is preliminary data.</text>
</comment>
<feature type="signal peptide" evidence="1">
    <location>
        <begin position="1"/>
        <end position="20"/>
    </location>
</feature>
<feature type="chain" id="PRO_5047262997" description="Carboxypeptidase regulatory-like domain-containing protein" evidence="1">
    <location>
        <begin position="21"/>
        <end position="244"/>
    </location>
</feature>
<dbReference type="PROSITE" id="PS51257">
    <property type="entry name" value="PROKAR_LIPOPROTEIN"/>
    <property type="match status" value="1"/>
</dbReference>
<dbReference type="EMBL" id="JBHLYR010000031">
    <property type="protein sequence ID" value="MFB9992408.1"/>
    <property type="molecule type" value="Genomic_DNA"/>
</dbReference>
<evidence type="ECO:0000313" key="2">
    <source>
        <dbReference type="EMBL" id="MFB9992408.1"/>
    </source>
</evidence>
<dbReference type="RefSeq" id="WP_380009228.1">
    <property type="nucleotide sequence ID" value="NZ_JBHLYR010000031.1"/>
</dbReference>
<evidence type="ECO:0000256" key="1">
    <source>
        <dbReference type="SAM" id="SignalP"/>
    </source>
</evidence>
<evidence type="ECO:0008006" key="4">
    <source>
        <dbReference type="Google" id="ProtNLM"/>
    </source>
</evidence>
<gene>
    <name evidence="2" type="ORF">ACFFLM_10570</name>
</gene>
<keyword evidence="3" id="KW-1185">Reference proteome</keyword>
<proteinExistence type="predicted"/>
<sequence>MRRPPSALLIRCLLPALVCAATLSACGVVGPESGVGVNVSGVIVFPPTAGTAVFTASVDGQTQPIASARVAADGSYRLSLPALPTLPSRSNLEALPTVPSVLPDEIQGVACSGEPVSSTPNARVLVLNSGTFSSDSAGGAVSGQLIPASAAVSNRLTSQDILITTRTYAYADRDVRLTGTLNCTFTRTDSSTVGGTVQVNYDLKHGWNTLETRTGQPSLNAPIATVTGSQTLANVNWRYLPITP</sequence>
<reference evidence="2 3" key="1">
    <citation type="submission" date="2024-09" db="EMBL/GenBank/DDBJ databases">
        <authorList>
            <person name="Sun Q."/>
            <person name="Mori K."/>
        </authorList>
    </citation>
    <scope>NUCLEOTIDE SEQUENCE [LARGE SCALE GENOMIC DNA]</scope>
    <source>
        <strain evidence="2 3">JCM 13503</strain>
    </source>
</reference>
<name>A0ABV6B1X4_9DEIO</name>
<protein>
    <recommendedName>
        <fullName evidence="4">Carboxypeptidase regulatory-like domain-containing protein</fullName>
    </recommendedName>
</protein>
<keyword evidence="1" id="KW-0732">Signal</keyword>
<accession>A0ABV6B1X4</accession>